<dbReference type="PANTHER" id="PTHR31304:SF73">
    <property type="entry name" value="OS01G0511000 PROTEIN"/>
    <property type="match status" value="1"/>
</dbReference>
<evidence type="ECO:0000256" key="1">
    <source>
        <dbReference type="ARBA" id="ARBA00005474"/>
    </source>
</evidence>
<dbReference type="AlphaFoldDB" id="A0A0D6RB68"/>
<dbReference type="EMBL" id="GCKF01003146">
    <property type="protein sequence ID" value="JAG99285.1"/>
    <property type="molecule type" value="Transcribed_RNA"/>
</dbReference>
<feature type="domain" description="LOB" evidence="2">
    <location>
        <begin position="3"/>
        <end position="109"/>
    </location>
</feature>
<evidence type="ECO:0000313" key="3">
    <source>
        <dbReference type="EMBL" id="JAG99285.1"/>
    </source>
</evidence>
<comment type="similarity">
    <text evidence="1">Belongs to the LOB domain-containing protein family.</text>
</comment>
<accession>A0A0D6RB68</accession>
<dbReference type="GO" id="GO:0010468">
    <property type="term" value="P:regulation of gene expression"/>
    <property type="evidence" value="ECO:0007669"/>
    <property type="project" value="TreeGrafter"/>
</dbReference>
<reference evidence="3" key="1">
    <citation type="submission" date="2015-03" db="EMBL/GenBank/DDBJ databases">
        <title>A transcriptome of Araucaria cunninghamii, an australian fine timber species.</title>
        <authorList>
            <person name="Jing Yi C.J.Y."/>
            <person name="Yin San L.Y.S."/>
            <person name="Abdul Karim S.S."/>
            <person name="Wan Azmi N.N."/>
            <person name="Hercus R.R."/>
            <person name="Croft L.L."/>
        </authorList>
    </citation>
    <scope>NUCLEOTIDE SEQUENCE</scope>
    <source>
        <strain evidence="3">MI0301</strain>
        <tissue evidence="3">Leaf</tissue>
    </source>
</reference>
<dbReference type="InterPro" id="IPR004883">
    <property type="entry name" value="LOB"/>
</dbReference>
<dbReference type="PROSITE" id="PS50891">
    <property type="entry name" value="LOB"/>
    <property type="match status" value="1"/>
</dbReference>
<dbReference type="Pfam" id="PF03195">
    <property type="entry name" value="LOB"/>
    <property type="match status" value="1"/>
</dbReference>
<organism evidence="3">
    <name type="scientific">Araucaria cunninghamii</name>
    <name type="common">Hoop pine</name>
    <name type="synonym">Moreton Bay pine</name>
    <dbReference type="NCBI Taxonomy" id="56994"/>
    <lineage>
        <taxon>Eukaryota</taxon>
        <taxon>Viridiplantae</taxon>
        <taxon>Streptophyta</taxon>
        <taxon>Embryophyta</taxon>
        <taxon>Tracheophyta</taxon>
        <taxon>Spermatophyta</taxon>
        <taxon>Pinopsida</taxon>
        <taxon>Pinidae</taxon>
        <taxon>Conifers II</taxon>
        <taxon>Araucariales</taxon>
        <taxon>Araucariaceae</taxon>
        <taxon>Araucaria</taxon>
    </lineage>
</organism>
<name>A0A0D6RB68_ARACU</name>
<dbReference type="PANTHER" id="PTHR31304">
    <property type="entry name" value="LOB DOMAIN-CONTAINING PROTEIN 38"/>
    <property type="match status" value="1"/>
</dbReference>
<protein>
    <recommendedName>
        <fullName evidence="2">LOB domain-containing protein</fullName>
    </recommendedName>
</protein>
<evidence type="ECO:0000259" key="2">
    <source>
        <dbReference type="PROSITE" id="PS50891"/>
    </source>
</evidence>
<sequence length="289" mass="31649">MRMSCNGCRVLRKGCSDACILRPCLQWIKSAESQANATVFLAKFYGRTGLMNLISNGPQHSRPALFRSLLYEACGRILNPIYGSVGLLWSGNWAVCQAGVESILQGSYPLPPPRANTNTDTNSPGLVIGNNSTPASVIAPLQEHCDPHHELHIVHGTLMQSIANELHKVKARGKFKCVSPQRKPKSIRERALIGTVQISSDSSSESDAWAADTRNISPENYAKRDDENVFDKSESSLKSQHPQDLAAIHALNPKVEALYLHNSEVEEVELELTLGAQGSSSPQHLPHRN</sequence>
<proteinExistence type="inferred from homology"/>